<reference evidence="2" key="1">
    <citation type="submission" date="2019-08" db="EMBL/GenBank/DDBJ databases">
        <authorList>
            <person name="Kucharzyk K."/>
            <person name="Murdoch R.W."/>
            <person name="Higgins S."/>
            <person name="Loffler F."/>
        </authorList>
    </citation>
    <scope>NUCLEOTIDE SEQUENCE</scope>
</reference>
<dbReference type="PANTHER" id="PTHR46036:SF5">
    <property type="entry name" value="LACTOYLGLUTATHIONE LYASE"/>
    <property type="match status" value="1"/>
</dbReference>
<dbReference type="EMBL" id="VSSQ01119283">
    <property type="protein sequence ID" value="MPN52815.1"/>
    <property type="molecule type" value="Genomic_DNA"/>
</dbReference>
<dbReference type="GO" id="GO:0005737">
    <property type="term" value="C:cytoplasm"/>
    <property type="evidence" value="ECO:0007669"/>
    <property type="project" value="TreeGrafter"/>
</dbReference>
<keyword evidence="2" id="KW-0456">Lyase</keyword>
<sequence>MKFTFNHFNFNVLDLEKSMKFYEEALGFVEARRYNAPDGSFTLVYMGDKTTGFTLELTWLKDRKEPYNLGEAEFHLAVVTEDFEAAYEKHKAMGCICFENKAMGIYFIMDPDGYWIEILPEKHEL</sequence>
<dbReference type="InterPro" id="IPR029068">
    <property type="entry name" value="Glyas_Bleomycin-R_OHBP_Dase"/>
</dbReference>
<dbReference type="PROSITE" id="PS51819">
    <property type="entry name" value="VOC"/>
    <property type="match status" value="1"/>
</dbReference>
<dbReference type="Gene3D" id="3.10.180.10">
    <property type="entry name" value="2,3-Dihydroxybiphenyl 1,2-Dioxygenase, domain 1"/>
    <property type="match status" value="1"/>
</dbReference>
<evidence type="ECO:0000313" key="2">
    <source>
        <dbReference type="EMBL" id="MPN52815.1"/>
    </source>
</evidence>
<organism evidence="2">
    <name type="scientific">bioreactor metagenome</name>
    <dbReference type="NCBI Taxonomy" id="1076179"/>
    <lineage>
        <taxon>unclassified sequences</taxon>
        <taxon>metagenomes</taxon>
        <taxon>ecological metagenomes</taxon>
    </lineage>
</organism>
<feature type="domain" description="VOC" evidence="1">
    <location>
        <begin position="4"/>
        <end position="121"/>
    </location>
</feature>
<dbReference type="InterPro" id="IPR004360">
    <property type="entry name" value="Glyas_Fos-R_dOase_dom"/>
</dbReference>
<dbReference type="GO" id="GO:0019243">
    <property type="term" value="P:methylglyoxal catabolic process to D-lactate via S-lactoyl-glutathione"/>
    <property type="evidence" value="ECO:0007669"/>
    <property type="project" value="TreeGrafter"/>
</dbReference>
<dbReference type="PANTHER" id="PTHR46036">
    <property type="entry name" value="LACTOYLGLUTATHIONE LYASE"/>
    <property type="match status" value="1"/>
</dbReference>
<gene>
    <name evidence="2" type="primary">gloA_30</name>
    <name evidence="2" type="ORF">SDC9_200478</name>
</gene>
<dbReference type="AlphaFoldDB" id="A0A645IN89"/>
<evidence type="ECO:0000259" key="1">
    <source>
        <dbReference type="PROSITE" id="PS51819"/>
    </source>
</evidence>
<dbReference type="Pfam" id="PF00903">
    <property type="entry name" value="Glyoxalase"/>
    <property type="match status" value="1"/>
</dbReference>
<dbReference type="InterPro" id="IPR037523">
    <property type="entry name" value="VOC_core"/>
</dbReference>
<name>A0A645IN89_9ZZZZ</name>
<protein>
    <submittedName>
        <fullName evidence="2">Lactoylglutathione lyase</fullName>
        <ecNumber evidence="2">4.4.1.5</ecNumber>
    </submittedName>
</protein>
<dbReference type="SUPFAM" id="SSF54593">
    <property type="entry name" value="Glyoxalase/Bleomycin resistance protein/Dihydroxybiphenyl dioxygenase"/>
    <property type="match status" value="1"/>
</dbReference>
<dbReference type="EC" id="4.4.1.5" evidence="2"/>
<proteinExistence type="predicted"/>
<accession>A0A645IN89</accession>
<dbReference type="GO" id="GO:0004462">
    <property type="term" value="F:lactoylglutathione lyase activity"/>
    <property type="evidence" value="ECO:0007669"/>
    <property type="project" value="UniProtKB-EC"/>
</dbReference>
<comment type="caution">
    <text evidence="2">The sequence shown here is derived from an EMBL/GenBank/DDBJ whole genome shotgun (WGS) entry which is preliminary data.</text>
</comment>